<sequence length="200" mass="23063">METALPIAEAELLEGLKTDRPGAFEDLFNKYWKDLYESAYYRLKDQSEAEDIVQDIFTSVWQRRHSLEITTTLKGYLHTALKYNIIKLASSASLHQEAVEHLLHRMEDMEGTILDVLIAEDVKLTLEEAVRSFPENMKKIFSLRAENFSVAEIAEALGLSKQTVKNNNTEALRRLKVIMMEKHPDINKSFYVLLLLLMKS</sequence>
<evidence type="ECO:0000259" key="5">
    <source>
        <dbReference type="Pfam" id="PF04542"/>
    </source>
</evidence>
<comment type="caution">
    <text evidence="7">The sequence shown here is derived from an EMBL/GenBank/DDBJ whole genome shotgun (WGS) entry which is preliminary data.</text>
</comment>
<feature type="domain" description="RNA polymerase sigma factor 70 region 4 type 2" evidence="6">
    <location>
        <begin position="126"/>
        <end position="175"/>
    </location>
</feature>
<dbReference type="Gene3D" id="1.10.1740.10">
    <property type="match status" value="1"/>
</dbReference>
<dbReference type="Proteomes" id="UP001500582">
    <property type="component" value="Unassembled WGS sequence"/>
</dbReference>
<dbReference type="InterPro" id="IPR036388">
    <property type="entry name" value="WH-like_DNA-bd_sf"/>
</dbReference>
<name>A0ABP8FSR8_9SPHI</name>
<keyword evidence="2" id="KW-0805">Transcription regulation</keyword>
<dbReference type="EMBL" id="BAABFT010000001">
    <property type="protein sequence ID" value="GAA4310154.1"/>
    <property type="molecule type" value="Genomic_DNA"/>
</dbReference>
<evidence type="ECO:0000259" key="6">
    <source>
        <dbReference type="Pfam" id="PF08281"/>
    </source>
</evidence>
<evidence type="ECO:0000256" key="4">
    <source>
        <dbReference type="ARBA" id="ARBA00023163"/>
    </source>
</evidence>
<dbReference type="PANTHER" id="PTHR43133">
    <property type="entry name" value="RNA POLYMERASE ECF-TYPE SIGMA FACTO"/>
    <property type="match status" value="1"/>
</dbReference>
<dbReference type="SUPFAM" id="SSF88946">
    <property type="entry name" value="Sigma2 domain of RNA polymerase sigma factors"/>
    <property type="match status" value="1"/>
</dbReference>
<evidence type="ECO:0000256" key="3">
    <source>
        <dbReference type="ARBA" id="ARBA00023082"/>
    </source>
</evidence>
<dbReference type="InterPro" id="IPR013249">
    <property type="entry name" value="RNA_pol_sigma70_r4_t2"/>
</dbReference>
<gene>
    <name evidence="7" type="ORF">GCM10023149_04740</name>
</gene>
<dbReference type="Pfam" id="PF04542">
    <property type="entry name" value="Sigma70_r2"/>
    <property type="match status" value="1"/>
</dbReference>
<comment type="similarity">
    <text evidence="1">Belongs to the sigma-70 factor family. ECF subfamily.</text>
</comment>
<protein>
    <submittedName>
        <fullName evidence="7">RNA polymerase sigma-70 factor</fullName>
    </submittedName>
</protein>
<dbReference type="InterPro" id="IPR013325">
    <property type="entry name" value="RNA_pol_sigma_r2"/>
</dbReference>
<feature type="domain" description="RNA polymerase sigma-70 region 2" evidence="5">
    <location>
        <begin position="27"/>
        <end position="88"/>
    </location>
</feature>
<organism evidence="7 8">
    <name type="scientific">Mucilaginibacter gynuensis</name>
    <dbReference type="NCBI Taxonomy" id="1302236"/>
    <lineage>
        <taxon>Bacteria</taxon>
        <taxon>Pseudomonadati</taxon>
        <taxon>Bacteroidota</taxon>
        <taxon>Sphingobacteriia</taxon>
        <taxon>Sphingobacteriales</taxon>
        <taxon>Sphingobacteriaceae</taxon>
        <taxon>Mucilaginibacter</taxon>
    </lineage>
</organism>
<keyword evidence="4" id="KW-0804">Transcription</keyword>
<dbReference type="InterPro" id="IPR013324">
    <property type="entry name" value="RNA_pol_sigma_r3/r4-like"/>
</dbReference>
<dbReference type="PANTHER" id="PTHR43133:SF46">
    <property type="entry name" value="RNA POLYMERASE SIGMA-70 FACTOR ECF SUBFAMILY"/>
    <property type="match status" value="1"/>
</dbReference>
<dbReference type="RefSeq" id="WP_345209383.1">
    <property type="nucleotide sequence ID" value="NZ_BAABFT010000001.1"/>
</dbReference>
<evidence type="ECO:0000313" key="8">
    <source>
        <dbReference type="Proteomes" id="UP001500582"/>
    </source>
</evidence>
<dbReference type="Pfam" id="PF08281">
    <property type="entry name" value="Sigma70_r4_2"/>
    <property type="match status" value="1"/>
</dbReference>
<dbReference type="InterPro" id="IPR007627">
    <property type="entry name" value="RNA_pol_sigma70_r2"/>
</dbReference>
<dbReference type="InterPro" id="IPR014284">
    <property type="entry name" value="RNA_pol_sigma-70_dom"/>
</dbReference>
<keyword evidence="3" id="KW-0731">Sigma factor</keyword>
<reference evidence="8" key="1">
    <citation type="journal article" date="2019" name="Int. J. Syst. Evol. Microbiol.">
        <title>The Global Catalogue of Microorganisms (GCM) 10K type strain sequencing project: providing services to taxonomists for standard genome sequencing and annotation.</title>
        <authorList>
            <consortium name="The Broad Institute Genomics Platform"/>
            <consortium name="The Broad Institute Genome Sequencing Center for Infectious Disease"/>
            <person name="Wu L."/>
            <person name="Ma J."/>
        </authorList>
    </citation>
    <scope>NUCLEOTIDE SEQUENCE [LARGE SCALE GENOMIC DNA]</scope>
    <source>
        <strain evidence="8">JCM 17705</strain>
    </source>
</reference>
<proteinExistence type="inferred from homology"/>
<evidence type="ECO:0000313" key="7">
    <source>
        <dbReference type="EMBL" id="GAA4310154.1"/>
    </source>
</evidence>
<dbReference type="InterPro" id="IPR039425">
    <property type="entry name" value="RNA_pol_sigma-70-like"/>
</dbReference>
<accession>A0ABP8FSR8</accession>
<evidence type="ECO:0000256" key="1">
    <source>
        <dbReference type="ARBA" id="ARBA00010641"/>
    </source>
</evidence>
<dbReference type="SUPFAM" id="SSF88659">
    <property type="entry name" value="Sigma3 and sigma4 domains of RNA polymerase sigma factors"/>
    <property type="match status" value="1"/>
</dbReference>
<evidence type="ECO:0000256" key="2">
    <source>
        <dbReference type="ARBA" id="ARBA00023015"/>
    </source>
</evidence>
<dbReference type="Gene3D" id="1.10.10.10">
    <property type="entry name" value="Winged helix-like DNA-binding domain superfamily/Winged helix DNA-binding domain"/>
    <property type="match status" value="1"/>
</dbReference>
<dbReference type="NCBIfam" id="TIGR02937">
    <property type="entry name" value="sigma70-ECF"/>
    <property type="match status" value="1"/>
</dbReference>
<keyword evidence="8" id="KW-1185">Reference proteome</keyword>